<dbReference type="WBParaSite" id="ACAC_0000570801-mRNA-1">
    <property type="protein sequence ID" value="ACAC_0000570801-mRNA-1"/>
    <property type="gene ID" value="ACAC_0000570801"/>
</dbReference>
<sequence>MAIVMSCESMNAGLRCSLDSHIFAGLEGPLERSGEPGDCGDYGPLGNSERRGSPGDGVGYCQYPSRDGVN</sequence>
<dbReference type="Proteomes" id="UP000035642">
    <property type="component" value="Unassembled WGS sequence"/>
</dbReference>
<feature type="region of interest" description="Disordered" evidence="1">
    <location>
        <begin position="29"/>
        <end position="70"/>
    </location>
</feature>
<proteinExistence type="predicted"/>
<reference evidence="2" key="1">
    <citation type="submission" date="2012-09" db="EMBL/GenBank/DDBJ databases">
        <authorList>
            <person name="Martin A.A."/>
        </authorList>
    </citation>
    <scope>NUCLEOTIDE SEQUENCE</scope>
</reference>
<protein>
    <submittedName>
        <fullName evidence="3">Uncharacterized protein</fullName>
    </submittedName>
</protein>
<keyword evidence="2" id="KW-1185">Reference proteome</keyword>
<reference evidence="3" key="2">
    <citation type="submission" date="2017-02" db="UniProtKB">
        <authorList>
            <consortium name="WormBaseParasite"/>
        </authorList>
    </citation>
    <scope>IDENTIFICATION</scope>
</reference>
<evidence type="ECO:0000313" key="3">
    <source>
        <dbReference type="WBParaSite" id="ACAC_0000570801-mRNA-1"/>
    </source>
</evidence>
<name>A0A0K0D6L3_ANGCA</name>
<dbReference type="AlphaFoldDB" id="A0A0K0D6L3"/>
<accession>A0A0K0D6L3</accession>
<organism evidence="2 3">
    <name type="scientific">Angiostrongylus cantonensis</name>
    <name type="common">Rat lungworm</name>
    <dbReference type="NCBI Taxonomy" id="6313"/>
    <lineage>
        <taxon>Eukaryota</taxon>
        <taxon>Metazoa</taxon>
        <taxon>Ecdysozoa</taxon>
        <taxon>Nematoda</taxon>
        <taxon>Chromadorea</taxon>
        <taxon>Rhabditida</taxon>
        <taxon>Rhabditina</taxon>
        <taxon>Rhabditomorpha</taxon>
        <taxon>Strongyloidea</taxon>
        <taxon>Metastrongylidae</taxon>
        <taxon>Angiostrongylus</taxon>
    </lineage>
</organism>
<evidence type="ECO:0000313" key="2">
    <source>
        <dbReference type="Proteomes" id="UP000035642"/>
    </source>
</evidence>
<evidence type="ECO:0000256" key="1">
    <source>
        <dbReference type="SAM" id="MobiDB-lite"/>
    </source>
</evidence>